<comment type="pathway">
    <text evidence="4 16">Cofactor biosynthesis; coenzyme A biosynthesis; CoA from (R)-pantothenate: step 1/5.</text>
</comment>
<keyword evidence="11 16" id="KW-0067">ATP-binding</keyword>
<evidence type="ECO:0000256" key="12">
    <source>
        <dbReference type="ARBA" id="ARBA00022958"/>
    </source>
</evidence>
<keyword evidence="7 16" id="KW-0963">Cytoplasm</keyword>
<comment type="caution">
    <text evidence="16">Lacks conserved residue(s) required for the propagation of feature annotation.</text>
</comment>
<keyword evidence="8 16" id="KW-0808">Transferase</keyword>
<dbReference type="GO" id="GO:0005524">
    <property type="term" value="F:ATP binding"/>
    <property type="evidence" value="ECO:0007669"/>
    <property type="project" value="UniProtKB-UniRule"/>
</dbReference>
<evidence type="ECO:0000256" key="7">
    <source>
        <dbReference type="ARBA" id="ARBA00022490"/>
    </source>
</evidence>
<dbReference type="OrthoDB" id="9804707at2"/>
<comment type="cofactor">
    <cofactor evidence="2">
        <name>K(+)</name>
        <dbReference type="ChEBI" id="CHEBI:29103"/>
    </cofactor>
</comment>
<protein>
    <recommendedName>
        <fullName evidence="15 16">Type III pantothenate kinase</fullName>
        <ecNumber evidence="6 16">2.7.1.33</ecNumber>
    </recommendedName>
    <alternativeName>
        <fullName evidence="16">PanK-III</fullName>
    </alternativeName>
    <alternativeName>
        <fullName evidence="16">Pantothenic acid kinase</fullName>
    </alternativeName>
</protein>
<keyword evidence="13 16" id="KW-0173">Coenzyme A biosynthesis</keyword>
<keyword evidence="10 16" id="KW-0418">Kinase</keyword>
<dbReference type="SUPFAM" id="SSF53067">
    <property type="entry name" value="Actin-like ATPase domain"/>
    <property type="match status" value="2"/>
</dbReference>
<keyword evidence="12 16" id="KW-0630">Potassium</keyword>
<feature type="binding site" evidence="16">
    <location>
        <position position="172"/>
    </location>
    <ligand>
        <name>substrate</name>
    </ligand>
</feature>
<evidence type="ECO:0000256" key="4">
    <source>
        <dbReference type="ARBA" id="ARBA00005225"/>
    </source>
</evidence>
<evidence type="ECO:0000313" key="17">
    <source>
        <dbReference type="EMBL" id="TCS84875.1"/>
    </source>
</evidence>
<dbReference type="InterPro" id="IPR004619">
    <property type="entry name" value="Type_III_PanK"/>
</dbReference>
<comment type="similarity">
    <text evidence="14 16">Belongs to the type III pantothenate kinase family.</text>
</comment>
<dbReference type="HAMAP" id="MF_01274">
    <property type="entry name" value="Pantothen_kinase_3"/>
    <property type="match status" value="1"/>
</dbReference>
<feature type="binding site" evidence="16">
    <location>
        <position position="86"/>
    </location>
    <ligand>
        <name>substrate</name>
    </ligand>
</feature>
<dbReference type="GO" id="GO:0015937">
    <property type="term" value="P:coenzyme A biosynthetic process"/>
    <property type="evidence" value="ECO:0007669"/>
    <property type="project" value="UniProtKB-UniRule"/>
</dbReference>
<comment type="cofactor">
    <cofactor evidence="16">
        <name>NH4(+)</name>
        <dbReference type="ChEBI" id="CHEBI:28938"/>
    </cofactor>
    <cofactor evidence="16">
        <name>K(+)</name>
        <dbReference type="ChEBI" id="CHEBI:29103"/>
    </cofactor>
    <text evidence="16">A monovalent cation. Ammonium or potassium.</text>
</comment>
<evidence type="ECO:0000256" key="10">
    <source>
        <dbReference type="ARBA" id="ARBA00022777"/>
    </source>
</evidence>
<evidence type="ECO:0000256" key="9">
    <source>
        <dbReference type="ARBA" id="ARBA00022741"/>
    </source>
</evidence>
<dbReference type="GO" id="GO:0005737">
    <property type="term" value="C:cytoplasm"/>
    <property type="evidence" value="ECO:0007669"/>
    <property type="project" value="UniProtKB-SubCell"/>
</dbReference>
<evidence type="ECO:0000256" key="2">
    <source>
        <dbReference type="ARBA" id="ARBA00001958"/>
    </source>
</evidence>
<dbReference type="Gene3D" id="3.30.420.40">
    <property type="match status" value="2"/>
</dbReference>
<dbReference type="Pfam" id="PF03309">
    <property type="entry name" value="Pan_kinase"/>
    <property type="match status" value="1"/>
</dbReference>
<feature type="binding site" evidence="16">
    <location>
        <position position="119"/>
    </location>
    <ligand>
        <name>ATP</name>
        <dbReference type="ChEBI" id="CHEBI:30616"/>
    </ligand>
</feature>
<dbReference type="CDD" id="cd24015">
    <property type="entry name" value="ASKHA_NBD_PanK-III"/>
    <property type="match status" value="1"/>
</dbReference>
<comment type="catalytic activity">
    <reaction evidence="1 16">
        <text>(R)-pantothenate + ATP = (R)-4'-phosphopantothenate + ADP + H(+)</text>
        <dbReference type="Rhea" id="RHEA:16373"/>
        <dbReference type="ChEBI" id="CHEBI:10986"/>
        <dbReference type="ChEBI" id="CHEBI:15378"/>
        <dbReference type="ChEBI" id="CHEBI:29032"/>
        <dbReference type="ChEBI" id="CHEBI:30616"/>
        <dbReference type="ChEBI" id="CHEBI:456216"/>
        <dbReference type="EC" id="2.7.1.33"/>
    </reaction>
</comment>
<dbReference type="RefSeq" id="WP_132130632.1">
    <property type="nucleotide sequence ID" value="NZ_SMAD01000017.1"/>
</dbReference>
<evidence type="ECO:0000256" key="11">
    <source>
        <dbReference type="ARBA" id="ARBA00022840"/>
    </source>
</evidence>
<feature type="binding site" evidence="16">
    <location>
        <begin position="93"/>
        <end position="96"/>
    </location>
    <ligand>
        <name>substrate</name>
    </ligand>
</feature>
<proteinExistence type="inferred from homology"/>
<keyword evidence="9 16" id="KW-0547">Nucleotide-binding</keyword>
<dbReference type="GO" id="GO:0004594">
    <property type="term" value="F:pantothenate kinase activity"/>
    <property type="evidence" value="ECO:0007669"/>
    <property type="project" value="UniProtKB-UniRule"/>
</dbReference>
<feature type="active site" description="Proton acceptor" evidence="16">
    <location>
        <position position="95"/>
    </location>
</feature>
<keyword evidence="18" id="KW-1185">Reference proteome</keyword>
<organism evidence="17 18">
    <name type="scientific">Anseongella ginsenosidimutans</name>
    <dbReference type="NCBI Taxonomy" id="496056"/>
    <lineage>
        <taxon>Bacteria</taxon>
        <taxon>Pseudomonadati</taxon>
        <taxon>Bacteroidota</taxon>
        <taxon>Sphingobacteriia</taxon>
        <taxon>Sphingobacteriales</taxon>
        <taxon>Sphingobacteriaceae</taxon>
        <taxon>Anseongella</taxon>
    </lineage>
</organism>
<comment type="function">
    <text evidence="16">Catalyzes the phosphorylation of pantothenate (Pan), the first step in CoA biosynthesis.</text>
</comment>
<sequence>MINLAIDIGNSRTKIAFFENAALIEAHSYRNQATAELKGLVDKYTPAKAVLSSVVEPDPALLAYLEQHTNLSYFPGSLRLPLENKYHSPATLGADRLAAVIGAGAYGENSDSLVIIAGTCITYNFLNSRKEFLGGAISPGLNMRFLAMHTFTGKLPLITLDKEYDEFLGRDTRESMLSGVQAGSLAETLYMIGAYAEQYPGLRVFLCGGDAEFFDKRLKNSIFADRIVLDRELILKGLDRVLNYQYK</sequence>
<dbReference type="NCBIfam" id="TIGR00671">
    <property type="entry name" value="baf"/>
    <property type="match status" value="1"/>
</dbReference>
<evidence type="ECO:0000256" key="8">
    <source>
        <dbReference type="ARBA" id="ARBA00022679"/>
    </source>
</evidence>
<reference evidence="17 18" key="1">
    <citation type="submission" date="2019-03" db="EMBL/GenBank/DDBJ databases">
        <title>Genomic Encyclopedia of Type Strains, Phase IV (KMG-IV): sequencing the most valuable type-strain genomes for metagenomic binning, comparative biology and taxonomic classification.</title>
        <authorList>
            <person name="Goeker M."/>
        </authorList>
    </citation>
    <scope>NUCLEOTIDE SEQUENCE [LARGE SCALE GENOMIC DNA]</scope>
    <source>
        <strain evidence="17 18">DSM 21100</strain>
    </source>
</reference>
<dbReference type="PANTHER" id="PTHR34265:SF1">
    <property type="entry name" value="TYPE III PANTOTHENATE KINASE"/>
    <property type="match status" value="1"/>
</dbReference>
<dbReference type="UniPathway" id="UPA00241">
    <property type="reaction ID" value="UER00352"/>
</dbReference>
<dbReference type="EC" id="2.7.1.33" evidence="6 16"/>
<dbReference type="PANTHER" id="PTHR34265">
    <property type="entry name" value="TYPE III PANTOTHENATE KINASE"/>
    <property type="match status" value="1"/>
</dbReference>
<evidence type="ECO:0000256" key="16">
    <source>
        <dbReference type="HAMAP-Rule" id="MF_01274"/>
    </source>
</evidence>
<dbReference type="EMBL" id="SMAD01000017">
    <property type="protein sequence ID" value="TCS84875.1"/>
    <property type="molecule type" value="Genomic_DNA"/>
</dbReference>
<evidence type="ECO:0000256" key="3">
    <source>
        <dbReference type="ARBA" id="ARBA00004496"/>
    </source>
</evidence>
<evidence type="ECO:0000256" key="14">
    <source>
        <dbReference type="ARBA" id="ARBA00038036"/>
    </source>
</evidence>
<evidence type="ECO:0000256" key="15">
    <source>
        <dbReference type="ARBA" id="ARBA00040883"/>
    </source>
</evidence>
<evidence type="ECO:0000313" key="18">
    <source>
        <dbReference type="Proteomes" id="UP000295807"/>
    </source>
</evidence>
<feature type="binding site" evidence="16">
    <location>
        <begin position="7"/>
        <end position="14"/>
    </location>
    <ligand>
        <name>ATP</name>
        <dbReference type="ChEBI" id="CHEBI:30616"/>
    </ligand>
</feature>
<dbReference type="AlphaFoldDB" id="A0A4R3KMA7"/>
<comment type="subunit">
    <text evidence="5 16">Homodimer.</text>
</comment>
<dbReference type="Proteomes" id="UP000295807">
    <property type="component" value="Unassembled WGS sequence"/>
</dbReference>
<name>A0A4R3KMA7_9SPHI</name>
<comment type="subcellular location">
    <subcellularLocation>
        <location evidence="3 16">Cytoplasm</location>
    </subcellularLocation>
</comment>
<gene>
    <name evidence="16" type="primary">coaX</name>
    <name evidence="17" type="ORF">EDD80_11753</name>
</gene>
<evidence type="ECO:0000256" key="5">
    <source>
        <dbReference type="ARBA" id="ARBA00011738"/>
    </source>
</evidence>
<evidence type="ECO:0000256" key="1">
    <source>
        <dbReference type="ARBA" id="ARBA00001206"/>
    </source>
</evidence>
<comment type="caution">
    <text evidence="17">The sequence shown here is derived from an EMBL/GenBank/DDBJ whole genome shotgun (WGS) entry which is preliminary data.</text>
</comment>
<evidence type="ECO:0000256" key="6">
    <source>
        <dbReference type="ARBA" id="ARBA00012102"/>
    </source>
</evidence>
<dbReference type="InterPro" id="IPR043129">
    <property type="entry name" value="ATPase_NBD"/>
</dbReference>
<evidence type="ECO:0000256" key="13">
    <source>
        <dbReference type="ARBA" id="ARBA00022993"/>
    </source>
</evidence>
<accession>A0A4R3KMA7</accession>